<gene>
    <name evidence="1" type="ORF">BpHYR1_030578</name>
</gene>
<organism evidence="1 2">
    <name type="scientific">Brachionus plicatilis</name>
    <name type="common">Marine rotifer</name>
    <name type="synonym">Brachionus muelleri</name>
    <dbReference type="NCBI Taxonomy" id="10195"/>
    <lineage>
        <taxon>Eukaryota</taxon>
        <taxon>Metazoa</taxon>
        <taxon>Spiralia</taxon>
        <taxon>Gnathifera</taxon>
        <taxon>Rotifera</taxon>
        <taxon>Eurotatoria</taxon>
        <taxon>Monogononta</taxon>
        <taxon>Pseudotrocha</taxon>
        <taxon>Ploima</taxon>
        <taxon>Brachionidae</taxon>
        <taxon>Brachionus</taxon>
    </lineage>
</organism>
<keyword evidence="1" id="KW-0640">Prion</keyword>
<comment type="caution">
    <text evidence="1">The sequence shown here is derived from an EMBL/GenBank/DDBJ whole genome shotgun (WGS) entry which is preliminary data.</text>
</comment>
<dbReference type="Proteomes" id="UP000276133">
    <property type="component" value="Unassembled WGS sequence"/>
</dbReference>
<keyword evidence="1" id="KW-0034">Amyloid</keyword>
<evidence type="ECO:0000313" key="2">
    <source>
        <dbReference type="Proteomes" id="UP000276133"/>
    </source>
</evidence>
<reference evidence="1 2" key="1">
    <citation type="journal article" date="2018" name="Sci. Rep.">
        <title>Genomic signatures of local adaptation to the degree of environmental predictability in rotifers.</title>
        <authorList>
            <person name="Franch-Gras L."/>
            <person name="Hahn C."/>
            <person name="Garcia-Roger E.M."/>
            <person name="Carmona M.J."/>
            <person name="Serra M."/>
            <person name="Gomez A."/>
        </authorList>
    </citation>
    <scope>NUCLEOTIDE SEQUENCE [LARGE SCALE GENOMIC DNA]</scope>
    <source>
        <strain evidence="1">HYR1</strain>
    </source>
</reference>
<accession>A0A3M7Q643</accession>
<evidence type="ECO:0000313" key="1">
    <source>
        <dbReference type="EMBL" id="RNA06395.1"/>
    </source>
</evidence>
<keyword evidence="2" id="KW-1185">Reference proteome</keyword>
<sequence>YVSIKIGVCETTQYFDGSKCTPRFLEFERCFFDDMCLLPMSCQSYLCTCGDLFYFENSTMTCLPKLKSGYFCDKNLHCRSDLGLGCLNNECSCDSSDHTWASQVEDCLLTYGKRFCHNDLNCNMNENLICQAQNCSCPQKSEIGMCDCNRTLGNEQFWNGKQCTIAGVYGRNCTNNFHCQTLTQKTECLFGICNCHDLAQFQILDWEHFFEQKNSKTKNKESIRLKIFVQLTSGFLVKKGKYVKNSIKKLLDT</sequence>
<dbReference type="OrthoDB" id="6072984at2759"/>
<proteinExistence type="predicted"/>
<dbReference type="AlphaFoldDB" id="A0A3M7Q643"/>
<dbReference type="EMBL" id="REGN01007408">
    <property type="protein sequence ID" value="RNA06395.1"/>
    <property type="molecule type" value="Genomic_DNA"/>
</dbReference>
<protein>
    <submittedName>
        <fullName evidence="1">Prion-like-(Q N-rich) domain-bearing 25</fullName>
    </submittedName>
</protein>
<feature type="non-terminal residue" evidence="1">
    <location>
        <position position="1"/>
    </location>
</feature>
<name>A0A3M7Q643_BRAPC</name>